<gene>
    <name evidence="2" type="ORF">J2S59_002218</name>
</gene>
<evidence type="ECO:0000259" key="1">
    <source>
        <dbReference type="PROSITE" id="PS51340"/>
    </source>
</evidence>
<organism evidence="2 3">
    <name type="scientific">Nocardioides massiliensis</name>
    <dbReference type="NCBI Taxonomy" id="1325935"/>
    <lineage>
        <taxon>Bacteria</taxon>
        <taxon>Bacillati</taxon>
        <taxon>Actinomycetota</taxon>
        <taxon>Actinomycetes</taxon>
        <taxon>Propionibacteriales</taxon>
        <taxon>Nocardioidaceae</taxon>
        <taxon>Nocardioides</taxon>
    </lineage>
</organism>
<comment type="caution">
    <text evidence="2">The sequence shown here is derived from an EMBL/GenBank/DDBJ whole genome shotgun (WGS) entry which is preliminary data.</text>
</comment>
<dbReference type="EMBL" id="JAUSQM010000001">
    <property type="protein sequence ID" value="MDP9822409.1"/>
    <property type="molecule type" value="Genomic_DNA"/>
</dbReference>
<feature type="domain" description="MOSC" evidence="1">
    <location>
        <begin position="35"/>
        <end position="178"/>
    </location>
</feature>
<dbReference type="PROSITE" id="PS51340">
    <property type="entry name" value="MOSC"/>
    <property type="match status" value="1"/>
</dbReference>
<dbReference type="SUPFAM" id="SSF50800">
    <property type="entry name" value="PK beta-barrel domain-like"/>
    <property type="match status" value="1"/>
</dbReference>
<dbReference type="PANTHER" id="PTHR30212">
    <property type="entry name" value="PROTEIN YIIM"/>
    <property type="match status" value="1"/>
</dbReference>
<dbReference type="Gene3D" id="2.40.33.20">
    <property type="entry name" value="PK beta-barrel domain-like"/>
    <property type="match status" value="1"/>
</dbReference>
<dbReference type="InterPro" id="IPR011037">
    <property type="entry name" value="Pyrv_Knase-like_insert_dom_sf"/>
</dbReference>
<name>A0ABT9NPQ0_9ACTN</name>
<protein>
    <submittedName>
        <fullName evidence="2">MOSC domain-containing protein YiiM</fullName>
    </submittedName>
</protein>
<evidence type="ECO:0000313" key="2">
    <source>
        <dbReference type="EMBL" id="MDP9822409.1"/>
    </source>
</evidence>
<sequence>MSSQSPAARVVAVNVGPARDEEWAGKLRRTAIDKRPVSGAVRVDVGGVEGDEIADQANHGGLEQAVYAYAREDLDHWAGELGGPIDDGMFGENLTTVGIDVNAALVGEQWQVGEPGTGPLLEVASVRIPCRVFANWLGLRGLDDTAFVKRFAHAGRPGPYLRVLEPGVVRAGDPLRVVHRPDHGLTVLRLFRALTTERDLLPELLDVPQVGSRPRAVAEAYVAPRATVEV</sequence>
<proteinExistence type="predicted"/>
<reference evidence="2 3" key="1">
    <citation type="submission" date="2023-07" db="EMBL/GenBank/DDBJ databases">
        <title>Sequencing the genomes of 1000 actinobacteria strains.</title>
        <authorList>
            <person name="Klenk H.-P."/>
        </authorList>
    </citation>
    <scope>NUCLEOTIDE SEQUENCE [LARGE SCALE GENOMIC DNA]</scope>
    <source>
        <strain evidence="2 3">GD13</strain>
    </source>
</reference>
<dbReference type="Proteomes" id="UP001240447">
    <property type="component" value="Unassembled WGS sequence"/>
</dbReference>
<dbReference type="RefSeq" id="WP_068116791.1">
    <property type="nucleotide sequence ID" value="NZ_CCXJ01000049.1"/>
</dbReference>
<dbReference type="InterPro" id="IPR005302">
    <property type="entry name" value="MoCF_Sase_C"/>
</dbReference>
<dbReference type="InterPro" id="IPR052353">
    <property type="entry name" value="Benzoxazolinone_Detox_Enz"/>
</dbReference>
<evidence type="ECO:0000313" key="3">
    <source>
        <dbReference type="Proteomes" id="UP001240447"/>
    </source>
</evidence>
<accession>A0ABT9NPQ0</accession>
<dbReference type="PANTHER" id="PTHR30212:SF2">
    <property type="entry name" value="PROTEIN YIIM"/>
    <property type="match status" value="1"/>
</dbReference>
<dbReference type="Pfam" id="PF03473">
    <property type="entry name" value="MOSC"/>
    <property type="match status" value="1"/>
</dbReference>
<keyword evidence="3" id="KW-1185">Reference proteome</keyword>